<reference evidence="2 3" key="1">
    <citation type="journal article" date="2017" name="Gigascience">
        <title>Genome sequence of the small brown planthopper, Laodelphax striatellus.</title>
        <authorList>
            <person name="Zhu J."/>
            <person name="Jiang F."/>
            <person name="Wang X."/>
            <person name="Yang P."/>
            <person name="Bao Y."/>
            <person name="Zhao W."/>
            <person name="Wang W."/>
            <person name="Lu H."/>
            <person name="Wang Q."/>
            <person name="Cui N."/>
            <person name="Li J."/>
            <person name="Chen X."/>
            <person name="Luo L."/>
            <person name="Yu J."/>
            <person name="Kang L."/>
            <person name="Cui F."/>
        </authorList>
    </citation>
    <scope>NUCLEOTIDE SEQUENCE [LARGE SCALE GENOMIC DNA]</scope>
    <source>
        <strain evidence="2">Lst14</strain>
    </source>
</reference>
<gene>
    <name evidence="2" type="ORF">LSTR_LSTR000725</name>
</gene>
<keyword evidence="1" id="KW-0812">Transmembrane</keyword>
<organism evidence="2 3">
    <name type="scientific">Laodelphax striatellus</name>
    <name type="common">Small brown planthopper</name>
    <name type="synonym">Delphax striatella</name>
    <dbReference type="NCBI Taxonomy" id="195883"/>
    <lineage>
        <taxon>Eukaryota</taxon>
        <taxon>Metazoa</taxon>
        <taxon>Ecdysozoa</taxon>
        <taxon>Arthropoda</taxon>
        <taxon>Hexapoda</taxon>
        <taxon>Insecta</taxon>
        <taxon>Pterygota</taxon>
        <taxon>Neoptera</taxon>
        <taxon>Paraneoptera</taxon>
        <taxon>Hemiptera</taxon>
        <taxon>Auchenorrhyncha</taxon>
        <taxon>Fulgoroidea</taxon>
        <taxon>Delphacidae</taxon>
        <taxon>Criomorphinae</taxon>
        <taxon>Laodelphax</taxon>
    </lineage>
</organism>
<keyword evidence="3" id="KW-1185">Reference proteome</keyword>
<dbReference type="EMBL" id="QKKF02010319">
    <property type="protein sequence ID" value="RZF44773.1"/>
    <property type="molecule type" value="Genomic_DNA"/>
</dbReference>
<evidence type="ECO:0008006" key="4">
    <source>
        <dbReference type="Google" id="ProtNLM"/>
    </source>
</evidence>
<dbReference type="Proteomes" id="UP000291343">
    <property type="component" value="Unassembled WGS sequence"/>
</dbReference>
<dbReference type="OrthoDB" id="6595841at2759"/>
<dbReference type="STRING" id="195883.A0A482XG66"/>
<keyword evidence="1" id="KW-1133">Transmembrane helix</keyword>
<accession>A0A482XG66</accession>
<proteinExistence type="predicted"/>
<name>A0A482XG66_LAOST</name>
<keyword evidence="1" id="KW-0472">Membrane</keyword>
<dbReference type="InParanoid" id="A0A482XG66"/>
<feature type="transmembrane region" description="Helical" evidence="1">
    <location>
        <begin position="65"/>
        <end position="84"/>
    </location>
</feature>
<sequence length="252" mass="29947">MNRSNNSLPNSTNEMNEDGQSSIINLSQALEQKKKDQKLPGWFVTQQISEKYNYERYIEITLKELIIYIIFYVLLCFAVFSYSMEDDFYYQYIIKRMYEDTKFRCGGNGTGMENQNGTELISMTDVRTMEHYWCFMQNFLVASFHWKFWYSSRDKVAITLPEDDNILFNNYLVGVPRIRQDEFARRNGATQEEAEEFLRDANVTKKNAAFIPKEQIRSLMRAGGAEMDKELNMRVFQLEKEMKRLMQLNARR</sequence>
<evidence type="ECO:0000313" key="3">
    <source>
        <dbReference type="Proteomes" id="UP000291343"/>
    </source>
</evidence>
<evidence type="ECO:0000256" key="1">
    <source>
        <dbReference type="SAM" id="Phobius"/>
    </source>
</evidence>
<evidence type="ECO:0000313" key="2">
    <source>
        <dbReference type="EMBL" id="RZF44773.1"/>
    </source>
</evidence>
<dbReference type="AlphaFoldDB" id="A0A482XG66"/>
<comment type="caution">
    <text evidence="2">The sequence shown here is derived from an EMBL/GenBank/DDBJ whole genome shotgun (WGS) entry which is preliminary data.</text>
</comment>
<protein>
    <recommendedName>
        <fullName evidence="4">Polycystin domain-containing protein</fullName>
    </recommendedName>
</protein>